<evidence type="ECO:0000313" key="1">
    <source>
        <dbReference type="EMBL" id="KDN69371.1"/>
    </source>
</evidence>
<comment type="caution">
    <text evidence="1">The sequence shown here is derived from an EMBL/GenBank/DDBJ whole genome shotgun (WGS) entry which is preliminary data.</text>
</comment>
<dbReference type="Proteomes" id="UP000027238">
    <property type="component" value="Unassembled WGS sequence"/>
</dbReference>
<proteinExistence type="predicted"/>
<keyword evidence="2" id="KW-1185">Reference proteome</keyword>
<protein>
    <submittedName>
        <fullName evidence="1">Putative HET domain-containing protein</fullName>
    </submittedName>
</protein>
<reference evidence="2" key="1">
    <citation type="journal article" date="2014" name="Genome Announc.">
        <title>Draft genome sequence of Colletotrichum sublineola, a destructive pathogen of cultivated sorghum.</title>
        <authorList>
            <person name="Baroncelli R."/>
            <person name="Sanz-Martin J.M."/>
            <person name="Rech G.E."/>
            <person name="Sukno S.A."/>
            <person name="Thon M.R."/>
        </authorList>
    </citation>
    <scope>NUCLEOTIDE SEQUENCE [LARGE SCALE GENOMIC DNA]</scope>
    <source>
        <strain evidence="2">TX430BB</strain>
    </source>
</reference>
<dbReference type="HOGENOM" id="CLU_322404_0_0_1"/>
<name>A0A066XUD4_COLSU</name>
<dbReference type="OrthoDB" id="2426273at2759"/>
<organism evidence="1 2">
    <name type="scientific">Colletotrichum sublineola</name>
    <name type="common">Sorghum anthracnose fungus</name>
    <dbReference type="NCBI Taxonomy" id="1173701"/>
    <lineage>
        <taxon>Eukaryota</taxon>
        <taxon>Fungi</taxon>
        <taxon>Dikarya</taxon>
        <taxon>Ascomycota</taxon>
        <taxon>Pezizomycotina</taxon>
        <taxon>Sordariomycetes</taxon>
        <taxon>Hypocreomycetidae</taxon>
        <taxon>Glomerellales</taxon>
        <taxon>Glomerellaceae</taxon>
        <taxon>Colletotrichum</taxon>
        <taxon>Colletotrichum graminicola species complex</taxon>
    </lineage>
</organism>
<dbReference type="EMBL" id="JMSE01000519">
    <property type="protein sequence ID" value="KDN69371.1"/>
    <property type="molecule type" value="Genomic_DNA"/>
</dbReference>
<dbReference type="PANTHER" id="PTHR39596:SF2">
    <property type="entry name" value="HET DOMAIN PROTEIN (AFU_ORTHOLOGUE AFUA_1G17550)-RELATED"/>
    <property type="match status" value="1"/>
</dbReference>
<dbReference type="PANTHER" id="PTHR39596">
    <property type="match status" value="1"/>
</dbReference>
<dbReference type="AlphaFoldDB" id="A0A066XUD4"/>
<dbReference type="eggNOG" id="ENOG502S16F">
    <property type="taxonomic scope" value="Eukaryota"/>
</dbReference>
<dbReference type="STRING" id="1173701.A0A066XUD4"/>
<dbReference type="OMA" id="WRWAPRS"/>
<accession>A0A066XUD4</accession>
<evidence type="ECO:0000313" key="2">
    <source>
        <dbReference type="Proteomes" id="UP000027238"/>
    </source>
</evidence>
<sequence length="851" mass="93915">MDHIPWHGSHEIRVPYLKGKTWDHGEFDSFGKRQGLENSQNGLGSREIVQVLQQWLFFGLFTKVLGFAQISCTPDDFVQEDEFGQRITTTKLPGFLAQFSMYWRNRDNTVAQPCQEIVLILRKVASVAEFYAACGDETMGVMDKSFVRETGGPVLLGVYMAALALQETCSQTFGDAFDSTAGVIGNGVGLAFLGNKMLAEGWCKSSIMLLQRLGDREFLYLAYTYGPWHQPGSDHSRCNSFCDYTRVETETYKPQHVNNDCECQTIKVNQEKMESIVASGGIPVCRLVNIARPESGEPPTLVLQVEPASDQRPFIAISHVWAHGLGNPHENGLPVCSAIQIQRNVARSWHSLSRQGVVQHTQDEFGCVHGFWMDTFCIPVQLSSNHLRKKAIAQMKDVYGGAVAVQVLDQVIQERPSRELLPEDFIALALSPWARRLWTLQEAVLAKRIHFLLGSGVLADFETLITEYVELLIKTRLTGVDQICSTGFNCRLFSQIPRTVLSFRQSLRPYASDDAMSSVRIQTPAGQALLSSKTGIDSARVADVLSQLTMRSTTRRSDETICISTLLGMDVLPLLNLEADSEEDLCEQRMIKLLVNLSVIPASLAFSTGPKMRTPGFRWAPQTLLQSDTGRPSASVSGWHAKVIGTKGLLFAADALVLSPENSKEEVANADSFVLFETGHISKGPVHIWKPPSEDKQLNKLRLTSLGENSSPPLLVLLFDKPFGDDVQSKVIVGLVREEASKKVLNLETSISSSKGHVSMSLNGDTDTCAFAIGGSQSHGNNDDEAGSTALAMASYEKLTRNPKDVWATEHGDVVVEHLRVMLARRALAPPKNTMYGLPATLVQGKWWTLT</sequence>
<gene>
    <name evidence="1" type="ORF">CSUB01_09994</name>
</gene>